<organism evidence="2 3">
    <name type="scientific">Dentiscutata erythropus</name>
    <dbReference type="NCBI Taxonomy" id="1348616"/>
    <lineage>
        <taxon>Eukaryota</taxon>
        <taxon>Fungi</taxon>
        <taxon>Fungi incertae sedis</taxon>
        <taxon>Mucoromycota</taxon>
        <taxon>Glomeromycotina</taxon>
        <taxon>Glomeromycetes</taxon>
        <taxon>Diversisporales</taxon>
        <taxon>Gigasporaceae</taxon>
        <taxon>Dentiscutata</taxon>
    </lineage>
</organism>
<dbReference type="AlphaFoldDB" id="A0A9N9I0M4"/>
<name>A0A9N9I0M4_9GLOM</name>
<dbReference type="PANTHER" id="PTHR47718:SF7">
    <property type="entry name" value="PROTEIN FAR1-RELATED SEQUENCE"/>
    <property type="match status" value="1"/>
</dbReference>
<reference evidence="2" key="1">
    <citation type="submission" date="2021-06" db="EMBL/GenBank/DDBJ databases">
        <authorList>
            <person name="Kallberg Y."/>
            <person name="Tangrot J."/>
            <person name="Rosling A."/>
        </authorList>
    </citation>
    <scope>NUCLEOTIDE SEQUENCE</scope>
    <source>
        <strain evidence="2">MA453B</strain>
    </source>
</reference>
<dbReference type="PANTHER" id="PTHR47718">
    <property type="entry name" value="OS01G0519700 PROTEIN"/>
    <property type="match status" value="1"/>
</dbReference>
<feature type="region of interest" description="Disordered" evidence="1">
    <location>
        <begin position="317"/>
        <end position="373"/>
    </location>
</feature>
<dbReference type="EMBL" id="CAJVPY010010098">
    <property type="protein sequence ID" value="CAG8715354.1"/>
    <property type="molecule type" value="Genomic_DNA"/>
</dbReference>
<gene>
    <name evidence="2" type="ORF">DERYTH_LOCUS13893</name>
</gene>
<feature type="compositionally biased region" description="Polar residues" evidence="1">
    <location>
        <begin position="362"/>
        <end position="373"/>
    </location>
</feature>
<proteinExistence type="predicted"/>
<dbReference type="OrthoDB" id="2416419at2759"/>
<keyword evidence="3" id="KW-1185">Reference proteome</keyword>
<feature type="compositionally biased region" description="Basic and acidic residues" evidence="1">
    <location>
        <begin position="334"/>
        <end position="343"/>
    </location>
</feature>
<evidence type="ECO:0000313" key="3">
    <source>
        <dbReference type="Proteomes" id="UP000789405"/>
    </source>
</evidence>
<sequence>MGFMPNEQTKLATGSYIPAVVITNADLALDLAISEKYEKSYTIHCIFHTAQNLLRNLEAQLGQQYNEFVKDFYMARNSLIPNVFEHKWVQLTKKYNEPRVVKYLQILYSLKHAWVRVYMAKVFTASIQTMSRVKSYNAQIKRLVLNSNVSLMELADALETYINEESNKTKYIYWKTQIPLISSVIILPQALFSEVDKALSHFFTSAMLKVQRIKVKSCLNYQASSITKAELTRYQESESDTMQFVEDNEYVIQVSVNYVLKNIDVSKIEETWAIHTITASKFSRDITQRAVRFRQHDILKKLQDLLTELQEDVLVDSSDNDYGETCSNNNDDSDNIKDDKENDLLAGISFQNPKRRKVKGQPKSSKQLNDQKN</sequence>
<evidence type="ECO:0000313" key="2">
    <source>
        <dbReference type="EMBL" id="CAG8715354.1"/>
    </source>
</evidence>
<evidence type="ECO:0000256" key="1">
    <source>
        <dbReference type="SAM" id="MobiDB-lite"/>
    </source>
</evidence>
<protein>
    <submittedName>
        <fullName evidence="2">24983_t:CDS:1</fullName>
    </submittedName>
</protein>
<dbReference type="Proteomes" id="UP000789405">
    <property type="component" value="Unassembled WGS sequence"/>
</dbReference>
<accession>A0A9N9I0M4</accession>
<comment type="caution">
    <text evidence="2">The sequence shown here is derived from an EMBL/GenBank/DDBJ whole genome shotgun (WGS) entry which is preliminary data.</text>
</comment>